<gene>
    <name evidence="2" type="ORF">ACFPPA_07670</name>
</gene>
<dbReference type="PANTHER" id="PTHR48098">
    <property type="entry name" value="ENTEROCHELIN ESTERASE-RELATED"/>
    <property type="match status" value="1"/>
</dbReference>
<dbReference type="SUPFAM" id="SSF53474">
    <property type="entry name" value="alpha/beta-Hydrolases"/>
    <property type="match status" value="1"/>
</dbReference>
<accession>A0ABW0QLS1</accession>
<evidence type="ECO:0000256" key="1">
    <source>
        <dbReference type="SAM" id="SignalP"/>
    </source>
</evidence>
<name>A0ABW0QLS1_9GAMM</name>
<dbReference type="InterPro" id="IPR050583">
    <property type="entry name" value="Mycobacterial_A85_antigen"/>
</dbReference>
<dbReference type="InterPro" id="IPR000801">
    <property type="entry name" value="Esterase-like"/>
</dbReference>
<keyword evidence="3" id="KW-1185">Reference proteome</keyword>
<reference evidence="3" key="1">
    <citation type="journal article" date="2019" name="Int. J. Syst. Evol. Microbiol.">
        <title>The Global Catalogue of Microorganisms (GCM) 10K type strain sequencing project: providing services to taxonomists for standard genome sequencing and annotation.</title>
        <authorList>
            <consortium name="The Broad Institute Genomics Platform"/>
            <consortium name="The Broad Institute Genome Sequencing Center for Infectious Disease"/>
            <person name="Wu L."/>
            <person name="Ma J."/>
        </authorList>
    </citation>
    <scope>NUCLEOTIDE SEQUENCE [LARGE SCALE GENOMIC DNA]</scope>
    <source>
        <strain evidence="3">CGMCC 1.16619</strain>
    </source>
</reference>
<keyword evidence="1" id="KW-0732">Signal</keyword>
<dbReference type="Gene3D" id="3.40.50.1820">
    <property type="entry name" value="alpha/beta hydrolase"/>
    <property type="match status" value="1"/>
</dbReference>
<dbReference type="EMBL" id="JBHSNF010000001">
    <property type="protein sequence ID" value="MFC5525620.1"/>
    <property type="molecule type" value="Genomic_DNA"/>
</dbReference>
<protein>
    <submittedName>
        <fullName evidence="2">Alpha/beta hydrolase-fold protein</fullName>
    </submittedName>
</protein>
<dbReference type="Proteomes" id="UP001596114">
    <property type="component" value="Unassembled WGS sequence"/>
</dbReference>
<evidence type="ECO:0000313" key="2">
    <source>
        <dbReference type="EMBL" id="MFC5525620.1"/>
    </source>
</evidence>
<feature type="signal peptide" evidence="1">
    <location>
        <begin position="1"/>
        <end position="23"/>
    </location>
</feature>
<comment type="caution">
    <text evidence="2">The sequence shown here is derived from an EMBL/GenBank/DDBJ whole genome shotgun (WGS) entry which is preliminary data.</text>
</comment>
<organism evidence="2 3">
    <name type="scientific">Rhodanobacter ginsengisoli</name>
    <dbReference type="NCBI Taxonomy" id="418646"/>
    <lineage>
        <taxon>Bacteria</taxon>
        <taxon>Pseudomonadati</taxon>
        <taxon>Pseudomonadota</taxon>
        <taxon>Gammaproteobacteria</taxon>
        <taxon>Lysobacterales</taxon>
        <taxon>Rhodanobacteraceae</taxon>
        <taxon>Rhodanobacter</taxon>
    </lineage>
</organism>
<dbReference type="InterPro" id="IPR029058">
    <property type="entry name" value="AB_hydrolase_fold"/>
</dbReference>
<feature type="chain" id="PRO_5046085701" evidence="1">
    <location>
        <begin position="24"/>
        <end position="548"/>
    </location>
</feature>
<dbReference type="Pfam" id="PF00756">
    <property type="entry name" value="Esterase"/>
    <property type="match status" value="1"/>
</dbReference>
<dbReference type="RefSeq" id="WP_377318878.1">
    <property type="nucleotide sequence ID" value="NZ_JBHSNF010000001.1"/>
</dbReference>
<dbReference type="GO" id="GO:0016787">
    <property type="term" value="F:hydrolase activity"/>
    <property type="evidence" value="ECO:0007669"/>
    <property type="project" value="UniProtKB-KW"/>
</dbReference>
<sequence length="548" mass="60309">MRCRRHAVAALLCLGLLAGAAHARTGAVEAHEFFRVRMGAASTQPTSGRLLLFAIDAKVAEAQALKQSKGKDGTVGEVDANPFRATQTAVAAREVSRWEPGQGIDIDADRRAFPTGYSQLPPGDYLVQAVLDVDHSYNYGGRGTGDLVSAVTKLHLPSSSVPTLSLVKALPADDPWALSASTPSAVRQALPDARRHATPIDFVSPALSAFWGRPIHMHGRVLTPPGYDAKAAARYPTVYYTQGFGGNNDRVIGTLVDIYAAMDKREMPPMIWVFLDESSPTGTHEFADSVNNGPWGQALTTELIPALESQYRMDGRTSGRFLNGHSSGGWATLWLQTRYPKIFGGTWSTSPDPGDFHDFTGIDLYAPHANVYHRPDGSAWPLVRDHARVLGTFEQFAGLERVLGGYGGQLASFDWVFSPRGQDGRPQPMFDRDTGDVDPAVVAYWRDHYDIAYRLQQQWPRLKPDLDGKIHLYVGTADTFYLDGAAHRLKAVLDGLHARSEFRFLPDRTHFDLYKVGDDRRGLLKQISWAMYAIARPDSRLKAEAEAH</sequence>
<proteinExistence type="predicted"/>
<evidence type="ECO:0000313" key="3">
    <source>
        <dbReference type="Proteomes" id="UP001596114"/>
    </source>
</evidence>
<keyword evidence="2" id="KW-0378">Hydrolase</keyword>
<dbReference type="PANTHER" id="PTHR48098:SF3">
    <property type="entry name" value="IRON(III) ENTEROBACTIN ESTERASE"/>
    <property type="match status" value="1"/>
</dbReference>